<evidence type="ECO:0000256" key="1">
    <source>
        <dbReference type="ARBA" id="ARBA00004123"/>
    </source>
</evidence>
<keyword evidence="11" id="KW-1185">Reference proteome</keyword>
<dbReference type="OrthoDB" id="5595141at2759"/>
<evidence type="ECO:0000256" key="6">
    <source>
        <dbReference type="ARBA" id="ARBA00023163"/>
    </source>
</evidence>
<feature type="compositionally biased region" description="Basic residues" evidence="9">
    <location>
        <begin position="246"/>
        <end position="256"/>
    </location>
</feature>
<evidence type="ECO:0000256" key="5">
    <source>
        <dbReference type="ARBA" id="ARBA00023015"/>
    </source>
</evidence>
<dbReference type="EMBL" id="KV454289">
    <property type="protein sequence ID" value="ODQ76374.1"/>
    <property type="molecule type" value="Genomic_DNA"/>
</dbReference>
<comment type="subcellular location">
    <subcellularLocation>
        <location evidence="1">Nucleus</location>
    </subcellularLocation>
</comment>
<comment type="function">
    <text evidence="8">Component of the NuA4 histone acetyltransferase complex which is involved in transcriptional activation of selected genes principally by acetylation of nucleosomal histone H4 and H2A. The NuA4 complex is also involved in DNA repair.</text>
</comment>
<feature type="compositionally biased region" description="Basic residues" evidence="9">
    <location>
        <begin position="336"/>
        <end position="346"/>
    </location>
</feature>
<feature type="compositionally biased region" description="Acidic residues" evidence="9">
    <location>
        <begin position="272"/>
        <end position="295"/>
    </location>
</feature>
<accession>A0A1E3QG02</accession>
<keyword evidence="5" id="KW-0805">Transcription regulation</keyword>
<dbReference type="InterPro" id="IPR012423">
    <property type="entry name" value="Eaf7/MRGBP"/>
</dbReference>
<dbReference type="GO" id="GO:0006325">
    <property type="term" value="P:chromatin organization"/>
    <property type="evidence" value="ECO:0007669"/>
    <property type="project" value="UniProtKB-KW"/>
</dbReference>
<name>A0A1E3QG02_LIPST</name>
<dbReference type="GO" id="GO:0006357">
    <property type="term" value="P:regulation of transcription by RNA polymerase II"/>
    <property type="evidence" value="ECO:0007669"/>
    <property type="project" value="TreeGrafter"/>
</dbReference>
<protein>
    <recommendedName>
        <fullName evidence="3">Chromatin modification-related protein EAF7</fullName>
    </recommendedName>
</protein>
<evidence type="ECO:0000256" key="8">
    <source>
        <dbReference type="ARBA" id="ARBA00025178"/>
    </source>
</evidence>
<gene>
    <name evidence="10" type="ORF">LIPSTDRAFT_60521</name>
</gene>
<dbReference type="PANTHER" id="PTHR13581:SF5">
    <property type="entry name" value="MRG_MORF4L-BINDING PROTEIN"/>
    <property type="match status" value="1"/>
</dbReference>
<dbReference type="GO" id="GO:0035267">
    <property type="term" value="C:NuA4 histone acetyltransferase complex"/>
    <property type="evidence" value="ECO:0007669"/>
    <property type="project" value="TreeGrafter"/>
</dbReference>
<evidence type="ECO:0000256" key="2">
    <source>
        <dbReference type="ARBA" id="ARBA00007117"/>
    </source>
</evidence>
<evidence type="ECO:0000256" key="7">
    <source>
        <dbReference type="ARBA" id="ARBA00023242"/>
    </source>
</evidence>
<dbReference type="AlphaFoldDB" id="A0A1E3QG02"/>
<evidence type="ECO:0000256" key="4">
    <source>
        <dbReference type="ARBA" id="ARBA00022853"/>
    </source>
</evidence>
<dbReference type="Proteomes" id="UP000094385">
    <property type="component" value="Unassembled WGS sequence"/>
</dbReference>
<feature type="region of interest" description="Disordered" evidence="9">
    <location>
        <begin position="168"/>
        <end position="346"/>
    </location>
</feature>
<dbReference type="PANTHER" id="PTHR13581">
    <property type="entry name" value="MRG-BINDING PROTEIN"/>
    <property type="match status" value="1"/>
</dbReference>
<feature type="compositionally biased region" description="Acidic residues" evidence="9">
    <location>
        <begin position="198"/>
        <end position="225"/>
    </location>
</feature>
<feature type="compositionally biased region" description="Polar residues" evidence="9">
    <location>
        <begin position="100"/>
        <end position="109"/>
    </location>
</feature>
<organism evidence="10 11">
    <name type="scientific">Lipomyces starkeyi NRRL Y-11557</name>
    <dbReference type="NCBI Taxonomy" id="675824"/>
    <lineage>
        <taxon>Eukaryota</taxon>
        <taxon>Fungi</taxon>
        <taxon>Dikarya</taxon>
        <taxon>Ascomycota</taxon>
        <taxon>Saccharomycotina</taxon>
        <taxon>Lipomycetes</taxon>
        <taxon>Lipomycetales</taxon>
        <taxon>Lipomycetaceae</taxon>
        <taxon>Lipomyces</taxon>
    </lineage>
</organism>
<dbReference type="Pfam" id="PF07904">
    <property type="entry name" value="Eaf7"/>
    <property type="match status" value="1"/>
</dbReference>
<feature type="region of interest" description="Disordered" evidence="9">
    <location>
        <begin position="98"/>
        <end position="120"/>
    </location>
</feature>
<keyword evidence="7" id="KW-0539">Nucleus</keyword>
<sequence>MVRKKEDISPDAWNIEQETALFKAICRYKPIGVNKHFLIICICQMVNNANIQGPYLTMKCIWDKLATLYNLEGLDELVSNLRIWYWYVASNILQEDGTEESASQSSEDIPSSPPTRVTRHQKAELEAVLKEEREADPISSILPSEMREEFSLPWDVYGDLMLERARANDSQATSPAQLSTTAGGAVPRGTKRGRESSVEDDLDSTEMDSEPEEEEESDKELSEEEVVPRSRKRRGRLVDKPSGNARSRRGRGRAGRRGGPGWRATRQHDEEPAAGEEDEEEEDNDEDKESEEEQHEEGSETSDKDEEEQSRRPGYTRGKRGRRGRGTTAGTSSRGGPRRSSRQAKK</sequence>
<evidence type="ECO:0000256" key="3">
    <source>
        <dbReference type="ARBA" id="ARBA00018502"/>
    </source>
</evidence>
<feature type="compositionally biased region" description="Polar residues" evidence="9">
    <location>
        <begin position="168"/>
        <end position="182"/>
    </location>
</feature>
<keyword evidence="6" id="KW-0804">Transcription</keyword>
<proteinExistence type="inferred from homology"/>
<evidence type="ECO:0000313" key="11">
    <source>
        <dbReference type="Proteomes" id="UP000094385"/>
    </source>
</evidence>
<feature type="compositionally biased region" description="Low complexity" evidence="9">
    <location>
        <begin position="326"/>
        <end position="335"/>
    </location>
</feature>
<keyword evidence="4" id="KW-0156">Chromatin regulator</keyword>
<evidence type="ECO:0000313" key="10">
    <source>
        <dbReference type="EMBL" id="ODQ76374.1"/>
    </source>
</evidence>
<evidence type="ECO:0000256" key="9">
    <source>
        <dbReference type="SAM" id="MobiDB-lite"/>
    </source>
</evidence>
<comment type="similarity">
    <text evidence="2">Belongs to the EAF7 family.</text>
</comment>
<dbReference type="GO" id="GO:0005634">
    <property type="term" value="C:nucleus"/>
    <property type="evidence" value="ECO:0007669"/>
    <property type="project" value="UniProtKB-SubCell"/>
</dbReference>
<dbReference type="STRING" id="675824.A0A1E3QG02"/>
<reference evidence="10 11" key="1">
    <citation type="journal article" date="2016" name="Proc. Natl. Acad. Sci. U.S.A.">
        <title>Comparative genomics of biotechnologically important yeasts.</title>
        <authorList>
            <person name="Riley R."/>
            <person name="Haridas S."/>
            <person name="Wolfe K.H."/>
            <person name="Lopes M.R."/>
            <person name="Hittinger C.T."/>
            <person name="Goeker M."/>
            <person name="Salamov A.A."/>
            <person name="Wisecaver J.H."/>
            <person name="Long T.M."/>
            <person name="Calvey C.H."/>
            <person name="Aerts A.L."/>
            <person name="Barry K.W."/>
            <person name="Choi C."/>
            <person name="Clum A."/>
            <person name="Coughlan A.Y."/>
            <person name="Deshpande S."/>
            <person name="Douglass A.P."/>
            <person name="Hanson S.J."/>
            <person name="Klenk H.-P."/>
            <person name="LaButti K.M."/>
            <person name="Lapidus A."/>
            <person name="Lindquist E.A."/>
            <person name="Lipzen A.M."/>
            <person name="Meier-Kolthoff J.P."/>
            <person name="Ohm R.A."/>
            <person name="Otillar R.P."/>
            <person name="Pangilinan J.L."/>
            <person name="Peng Y."/>
            <person name="Rokas A."/>
            <person name="Rosa C.A."/>
            <person name="Scheuner C."/>
            <person name="Sibirny A.A."/>
            <person name="Slot J.C."/>
            <person name="Stielow J.B."/>
            <person name="Sun H."/>
            <person name="Kurtzman C.P."/>
            <person name="Blackwell M."/>
            <person name="Grigoriev I.V."/>
            <person name="Jeffries T.W."/>
        </authorList>
    </citation>
    <scope>NUCLEOTIDE SEQUENCE [LARGE SCALE GENOMIC DNA]</scope>
    <source>
        <strain evidence="10 11">NRRL Y-11557</strain>
    </source>
</reference>